<dbReference type="AlphaFoldDB" id="A0A852TDC6"/>
<dbReference type="PANTHER" id="PTHR37031:SF2">
    <property type="entry name" value="PHOD-LIKE PHOSPHATASE METALLOPHOSPHATASE DOMAIN-CONTAINING PROTEIN"/>
    <property type="match status" value="1"/>
</dbReference>
<accession>A0A852TDC6</accession>
<comment type="caution">
    <text evidence="1">The sequence shown here is derived from an EMBL/GenBank/DDBJ whole genome shotgun (WGS) entry which is preliminary data.</text>
</comment>
<dbReference type="EMBL" id="JACCBX010000007">
    <property type="protein sequence ID" value="NYE06793.1"/>
    <property type="molecule type" value="Genomic_DNA"/>
</dbReference>
<proteinExistence type="predicted"/>
<evidence type="ECO:0008006" key="3">
    <source>
        <dbReference type="Google" id="ProtNLM"/>
    </source>
</evidence>
<dbReference type="Gene3D" id="3.60.21.70">
    <property type="entry name" value="PhoD-like phosphatase"/>
    <property type="match status" value="1"/>
</dbReference>
<dbReference type="Proteomes" id="UP000548423">
    <property type="component" value="Unassembled WGS sequence"/>
</dbReference>
<protein>
    <recommendedName>
        <fullName evidence="3">PhoD-like phosphatase metallophosphatase domain-containing protein</fullName>
    </recommendedName>
</protein>
<dbReference type="InterPro" id="IPR038607">
    <property type="entry name" value="PhoD-like_sf"/>
</dbReference>
<organism evidence="1 2">
    <name type="scientific">Neobacillus niacini</name>
    <dbReference type="NCBI Taxonomy" id="86668"/>
    <lineage>
        <taxon>Bacteria</taxon>
        <taxon>Bacillati</taxon>
        <taxon>Bacillota</taxon>
        <taxon>Bacilli</taxon>
        <taxon>Bacillales</taxon>
        <taxon>Bacillaceae</taxon>
        <taxon>Neobacillus</taxon>
    </lineage>
</organism>
<evidence type="ECO:0000313" key="1">
    <source>
        <dbReference type="EMBL" id="NYE06793.1"/>
    </source>
</evidence>
<sequence length="697" mass="80939">MNSITLPMILSGPIVRRAEPTQITIWIATSKRCRIHAKIYRITSDKDSNSFDYHVIQAKCETNMIRMGKQLFIHLIQLSPHQDTFPTNMLLGYNIHFKRGSELHDLKSLGLLSKNDPDSITYGSLDYPTLFLNSSSEHANVLYGSCRKPHGDDEDTLSTADLLLEKEYHNLLVRPSTLFLMGDQIYADDVADPLIPVITKLSDELIGAREPLELIDERLKQEPFQTALNQINGRQYIMENFCHFTSSHASNHLMTFGEYAAMYLLAWSPQLWETAQEYTLFEHYDDCVKKNQMYFVFPKEERYAKENKNEELRLTNRFTEQQETLISFQHSLYRIRRLLANIPTYMMFDDHDITDDWNLSFKWKENVRNSALGSHVIANGLSAYWAFQGWGNAPQSYDDKFLWLMKTYFKLLSNGKIMTYQPEWKDTLWNFDTWHFVAPTNPKALFLNTRTQREYNMEPRPEKFGQLIEESIWAPQLISKKGWERVTSTLFNTGWKSGSPLIIVSATPLYGMGLIETFLHDYIYPLRVLGVNVNTRFDFEAWKYNGKGFTEFLNQVAAWKPSRCIILSGDVHYASAVKAAVSFKNGQKLTINQFTSSPLKNMSFGGLWGILMKQIMALKAIKRKNNEIHRVCTPSYFIKEVSKGNNSNSYLWKDIVNYQTLENHSIMETNNNLGLLKIRRRSLNNNLLNHHHKLLQP</sequence>
<name>A0A852TDC6_9BACI</name>
<reference evidence="2" key="2">
    <citation type="submission" date="2020-08" db="EMBL/GenBank/DDBJ databases">
        <title>The Agave Microbiome: Exploring the role of microbial communities in plant adaptations to desert environments.</title>
        <authorList>
            <person name="Partida-Martinez L.P."/>
        </authorList>
    </citation>
    <scope>NUCLEOTIDE SEQUENCE [LARGE SCALE GENOMIC DNA]</scope>
    <source>
        <strain evidence="2">AT2.8</strain>
    </source>
</reference>
<gene>
    <name evidence="1" type="ORF">F4694_003573</name>
</gene>
<dbReference type="PANTHER" id="PTHR37031">
    <property type="entry name" value="METALLOPHOSPHATASE BINDING DOMAIN PROTEIN"/>
    <property type="match status" value="1"/>
</dbReference>
<evidence type="ECO:0000313" key="2">
    <source>
        <dbReference type="Proteomes" id="UP000548423"/>
    </source>
</evidence>
<reference evidence="2" key="1">
    <citation type="submission" date="2020-07" db="EMBL/GenBank/DDBJ databases">
        <authorList>
            <person name="Partida-Martinez L."/>
            <person name="Huntemann M."/>
            <person name="Clum A."/>
            <person name="Wang J."/>
            <person name="Palaniappan K."/>
            <person name="Ritter S."/>
            <person name="Chen I.-M."/>
            <person name="Stamatis D."/>
            <person name="Reddy T."/>
            <person name="O'Malley R."/>
            <person name="Daum C."/>
            <person name="Shapiro N."/>
            <person name="Ivanova N."/>
            <person name="Kyrpides N."/>
            <person name="Woyke T."/>
        </authorList>
    </citation>
    <scope>NUCLEOTIDE SEQUENCE [LARGE SCALE GENOMIC DNA]</scope>
    <source>
        <strain evidence="2">AT2.8</strain>
    </source>
</reference>